<dbReference type="Proteomes" id="UP001341840">
    <property type="component" value="Unassembled WGS sequence"/>
</dbReference>
<sequence>MVLNTLANNRASVSRGTQLQPLSKAITKPRHLSESLLPEDKHSGSGDYWTDNIFEDCVLRASPSPFHPLSSFTLSDSVAIIFISTNNSLSKLLKFRLERQSPLATRTPSLQTIITSVQSLRSTWGERVSSMSERLIDFKAQLTIQRNELRGLRNDFQGCAVISS</sequence>
<proteinExistence type="predicted"/>
<comment type="caution">
    <text evidence="1">The sequence shown here is derived from an EMBL/GenBank/DDBJ whole genome shotgun (WGS) entry which is preliminary data.</text>
</comment>
<organism evidence="1 2">
    <name type="scientific">Stylosanthes scabra</name>
    <dbReference type="NCBI Taxonomy" id="79078"/>
    <lineage>
        <taxon>Eukaryota</taxon>
        <taxon>Viridiplantae</taxon>
        <taxon>Streptophyta</taxon>
        <taxon>Embryophyta</taxon>
        <taxon>Tracheophyta</taxon>
        <taxon>Spermatophyta</taxon>
        <taxon>Magnoliopsida</taxon>
        <taxon>eudicotyledons</taxon>
        <taxon>Gunneridae</taxon>
        <taxon>Pentapetalae</taxon>
        <taxon>rosids</taxon>
        <taxon>fabids</taxon>
        <taxon>Fabales</taxon>
        <taxon>Fabaceae</taxon>
        <taxon>Papilionoideae</taxon>
        <taxon>50 kb inversion clade</taxon>
        <taxon>dalbergioids sensu lato</taxon>
        <taxon>Dalbergieae</taxon>
        <taxon>Pterocarpus clade</taxon>
        <taxon>Stylosanthes</taxon>
    </lineage>
</organism>
<name>A0ABU6VD85_9FABA</name>
<evidence type="ECO:0000313" key="2">
    <source>
        <dbReference type="Proteomes" id="UP001341840"/>
    </source>
</evidence>
<accession>A0ABU6VD85</accession>
<gene>
    <name evidence="1" type="ORF">PIB30_038143</name>
</gene>
<dbReference type="EMBL" id="JASCZI010151230">
    <property type="protein sequence ID" value="MED6171159.1"/>
    <property type="molecule type" value="Genomic_DNA"/>
</dbReference>
<reference evidence="1 2" key="1">
    <citation type="journal article" date="2023" name="Plants (Basel)">
        <title>Bridging the Gap: Combining Genomics and Transcriptomics Approaches to Understand Stylosanthes scabra, an Orphan Legume from the Brazilian Caatinga.</title>
        <authorList>
            <person name="Ferreira-Neto J.R.C."/>
            <person name="da Silva M.D."/>
            <person name="Binneck E."/>
            <person name="de Melo N.F."/>
            <person name="da Silva R.H."/>
            <person name="de Melo A.L.T.M."/>
            <person name="Pandolfi V."/>
            <person name="Bustamante F.O."/>
            <person name="Brasileiro-Vidal A.C."/>
            <person name="Benko-Iseppon A.M."/>
        </authorList>
    </citation>
    <scope>NUCLEOTIDE SEQUENCE [LARGE SCALE GENOMIC DNA]</scope>
    <source>
        <tissue evidence="1">Leaves</tissue>
    </source>
</reference>
<keyword evidence="2" id="KW-1185">Reference proteome</keyword>
<evidence type="ECO:0000313" key="1">
    <source>
        <dbReference type="EMBL" id="MED6171159.1"/>
    </source>
</evidence>
<protein>
    <submittedName>
        <fullName evidence="1">Uncharacterized protein</fullName>
    </submittedName>
</protein>